<dbReference type="Proteomes" id="UP000650466">
    <property type="component" value="Unassembled WGS sequence"/>
</dbReference>
<sequence>MFMYRLEIELEDQTAYFIVLSETDEKAFQYADEHLERHFIAKPKVNQLVIVEKKRVHAGSGYVIETKTP</sequence>
<comment type="caution">
    <text evidence="1">The sequence shown here is derived from an EMBL/GenBank/DDBJ whole genome shotgun (WGS) entry which is preliminary data.</text>
</comment>
<reference evidence="1" key="1">
    <citation type="submission" date="2020-09" db="EMBL/GenBank/DDBJ databases">
        <title>Draft Genome Sequence of Paenibacillus sp. WST5.</title>
        <authorList>
            <person name="Bao Z."/>
        </authorList>
    </citation>
    <scope>NUCLEOTIDE SEQUENCE</scope>
    <source>
        <strain evidence="1">WST5</strain>
    </source>
</reference>
<dbReference type="Pfam" id="PF13046">
    <property type="entry name" value="DUF3906"/>
    <property type="match status" value="1"/>
</dbReference>
<dbReference type="RefSeq" id="WP_188174936.1">
    <property type="nucleotide sequence ID" value="NZ_JACVVD010000004.1"/>
</dbReference>
<evidence type="ECO:0000313" key="2">
    <source>
        <dbReference type="Proteomes" id="UP000650466"/>
    </source>
</evidence>
<protein>
    <submittedName>
        <fullName evidence="1">DUF3906 family protein</fullName>
    </submittedName>
</protein>
<accession>A0A926QK56</accession>
<dbReference type="InterPro" id="IPR024998">
    <property type="entry name" value="DUF3906"/>
</dbReference>
<gene>
    <name evidence="1" type="ORF">ICC18_13490</name>
</gene>
<proteinExistence type="predicted"/>
<organism evidence="1 2">
    <name type="scientific">Paenibacillus sedimenti</name>
    <dbReference type="NCBI Taxonomy" id="2770274"/>
    <lineage>
        <taxon>Bacteria</taxon>
        <taxon>Bacillati</taxon>
        <taxon>Bacillota</taxon>
        <taxon>Bacilli</taxon>
        <taxon>Bacillales</taxon>
        <taxon>Paenibacillaceae</taxon>
        <taxon>Paenibacillus</taxon>
    </lineage>
</organism>
<keyword evidence="2" id="KW-1185">Reference proteome</keyword>
<evidence type="ECO:0000313" key="1">
    <source>
        <dbReference type="EMBL" id="MBD0381132.1"/>
    </source>
</evidence>
<name>A0A926QK56_9BACL</name>
<dbReference type="AlphaFoldDB" id="A0A926QK56"/>
<dbReference type="EMBL" id="JACVVD010000004">
    <property type="protein sequence ID" value="MBD0381132.1"/>
    <property type="molecule type" value="Genomic_DNA"/>
</dbReference>